<feature type="region of interest" description="Disordered" evidence="1">
    <location>
        <begin position="90"/>
        <end position="113"/>
    </location>
</feature>
<dbReference type="EMBL" id="NIBG01000032">
    <property type="protein sequence ID" value="PAB56728.1"/>
    <property type="molecule type" value="Genomic_DNA"/>
</dbReference>
<name>A0A267MCS8_9FIRM</name>
<sequence>MKKLISLVLTIILVLSVSIVAFADDTTPSKGYFSNSGLSKEEILEKKMERIDEMVKEGTLTEEKAAEYKKFIKERLETCEYPGQNRGTGKGMRLGFGRGKGTGRGLGRGPCCQ</sequence>
<dbReference type="OrthoDB" id="1809211at2"/>
<proteinExistence type="predicted"/>
<keyword evidence="2" id="KW-0732">Signal</keyword>
<gene>
    <name evidence="3" type="ORF">CCE28_20480</name>
</gene>
<dbReference type="RefSeq" id="WP_095135883.1">
    <property type="nucleotide sequence ID" value="NZ_NIBG01000032.1"/>
</dbReference>
<organism evidence="3 4">
    <name type="scientific">Anaeromicrobium sediminis</name>
    <dbReference type="NCBI Taxonomy" id="1478221"/>
    <lineage>
        <taxon>Bacteria</taxon>
        <taxon>Bacillati</taxon>
        <taxon>Bacillota</taxon>
        <taxon>Clostridia</taxon>
        <taxon>Peptostreptococcales</taxon>
        <taxon>Thermotaleaceae</taxon>
        <taxon>Anaeromicrobium</taxon>
    </lineage>
</organism>
<keyword evidence="4" id="KW-1185">Reference proteome</keyword>
<evidence type="ECO:0000256" key="1">
    <source>
        <dbReference type="SAM" id="MobiDB-lite"/>
    </source>
</evidence>
<dbReference type="Proteomes" id="UP000216024">
    <property type="component" value="Unassembled WGS sequence"/>
</dbReference>
<reference evidence="3 4" key="1">
    <citation type="submission" date="2017-06" db="EMBL/GenBank/DDBJ databases">
        <title>Draft genome sequence of anaerobic fermentative bacterium Anaeromicrobium sediminis DY2726D isolated from West Pacific Ocean sediments.</title>
        <authorList>
            <person name="Zeng X."/>
        </authorList>
    </citation>
    <scope>NUCLEOTIDE SEQUENCE [LARGE SCALE GENOMIC DNA]</scope>
    <source>
        <strain evidence="3 4">DY2726D</strain>
    </source>
</reference>
<feature type="chain" id="PRO_5012808807" description="DUF2680 domain-containing protein" evidence="2">
    <location>
        <begin position="24"/>
        <end position="113"/>
    </location>
</feature>
<accession>A0A267MCS8</accession>
<protein>
    <recommendedName>
        <fullName evidence="5">DUF2680 domain-containing protein</fullName>
    </recommendedName>
</protein>
<dbReference type="AlphaFoldDB" id="A0A267MCS8"/>
<feature type="signal peptide" evidence="2">
    <location>
        <begin position="1"/>
        <end position="23"/>
    </location>
</feature>
<evidence type="ECO:0000313" key="4">
    <source>
        <dbReference type="Proteomes" id="UP000216024"/>
    </source>
</evidence>
<evidence type="ECO:0008006" key="5">
    <source>
        <dbReference type="Google" id="ProtNLM"/>
    </source>
</evidence>
<evidence type="ECO:0000313" key="3">
    <source>
        <dbReference type="EMBL" id="PAB56728.1"/>
    </source>
</evidence>
<comment type="caution">
    <text evidence="3">The sequence shown here is derived from an EMBL/GenBank/DDBJ whole genome shotgun (WGS) entry which is preliminary data.</text>
</comment>
<evidence type="ECO:0000256" key="2">
    <source>
        <dbReference type="SAM" id="SignalP"/>
    </source>
</evidence>